<dbReference type="GO" id="GO:0009736">
    <property type="term" value="P:cytokinin-activated signaling pathway"/>
    <property type="evidence" value="ECO:0007669"/>
    <property type="project" value="InterPro"/>
</dbReference>
<gene>
    <name evidence="11" type="ORF">KC19_10G124100</name>
</gene>
<dbReference type="Proteomes" id="UP000822688">
    <property type="component" value="Chromosome 10"/>
</dbReference>
<dbReference type="InterPro" id="IPR000719">
    <property type="entry name" value="Prot_kinase_dom"/>
</dbReference>
<evidence type="ECO:0000256" key="2">
    <source>
        <dbReference type="ARBA" id="ARBA00022679"/>
    </source>
</evidence>
<evidence type="ECO:0000259" key="10">
    <source>
        <dbReference type="PROSITE" id="PS50110"/>
    </source>
</evidence>
<keyword evidence="4" id="KW-0418">Kinase</keyword>
<dbReference type="InterPro" id="IPR045279">
    <property type="entry name" value="ARR-like"/>
</dbReference>
<keyword evidence="5 8" id="KW-0067">ATP-binding</keyword>
<dbReference type="EMBL" id="CM026431">
    <property type="protein sequence ID" value="KAG0559697.1"/>
    <property type="molecule type" value="Genomic_DNA"/>
</dbReference>
<comment type="caution">
    <text evidence="11">The sequence shown here is derived from an EMBL/GenBank/DDBJ whole genome shotgun (WGS) entry which is preliminary data.</text>
</comment>
<keyword evidence="12" id="KW-1185">Reference proteome</keyword>
<evidence type="ECO:0000313" key="11">
    <source>
        <dbReference type="EMBL" id="KAG0559697.1"/>
    </source>
</evidence>
<evidence type="ECO:0000256" key="7">
    <source>
        <dbReference type="PROSITE-ProRule" id="PRU00169"/>
    </source>
</evidence>
<feature type="domain" description="Protein kinase" evidence="9">
    <location>
        <begin position="240"/>
        <end position="511"/>
    </location>
</feature>
<accession>A0A8T0GM97</accession>
<keyword evidence="3 8" id="KW-0547">Nucleotide-binding</keyword>
<dbReference type="InterPro" id="IPR017441">
    <property type="entry name" value="Protein_kinase_ATP_BS"/>
</dbReference>
<dbReference type="GO" id="GO:0000160">
    <property type="term" value="P:phosphorelay signal transduction system"/>
    <property type="evidence" value="ECO:0007669"/>
    <property type="project" value="UniProtKB-KW"/>
</dbReference>
<dbReference type="AlphaFoldDB" id="A0A8T0GM97"/>
<dbReference type="PANTHER" id="PTHR43874:SF137">
    <property type="entry name" value="TWO-COMPONENT RESPONSE REGULATOR ARR11"/>
    <property type="match status" value="1"/>
</dbReference>
<dbReference type="PROSITE" id="PS00108">
    <property type="entry name" value="PROTEIN_KINASE_ST"/>
    <property type="match status" value="1"/>
</dbReference>
<evidence type="ECO:0000256" key="4">
    <source>
        <dbReference type="ARBA" id="ARBA00022777"/>
    </source>
</evidence>
<evidence type="ECO:0000256" key="3">
    <source>
        <dbReference type="ARBA" id="ARBA00022741"/>
    </source>
</evidence>
<dbReference type="InterPro" id="IPR011009">
    <property type="entry name" value="Kinase-like_dom_sf"/>
</dbReference>
<dbReference type="Gene3D" id="1.10.510.10">
    <property type="entry name" value="Transferase(Phosphotransferase) domain 1"/>
    <property type="match status" value="1"/>
</dbReference>
<evidence type="ECO:0000256" key="5">
    <source>
        <dbReference type="ARBA" id="ARBA00022840"/>
    </source>
</evidence>
<feature type="binding site" evidence="8">
    <location>
        <position position="267"/>
    </location>
    <ligand>
        <name>ATP</name>
        <dbReference type="ChEBI" id="CHEBI:30616"/>
    </ligand>
</feature>
<dbReference type="InterPro" id="IPR011006">
    <property type="entry name" value="CheY-like_superfamily"/>
</dbReference>
<organism evidence="11 12">
    <name type="scientific">Ceratodon purpureus</name>
    <name type="common">Fire moss</name>
    <name type="synonym">Dicranum purpureum</name>
    <dbReference type="NCBI Taxonomy" id="3225"/>
    <lineage>
        <taxon>Eukaryota</taxon>
        <taxon>Viridiplantae</taxon>
        <taxon>Streptophyta</taxon>
        <taxon>Embryophyta</taxon>
        <taxon>Bryophyta</taxon>
        <taxon>Bryophytina</taxon>
        <taxon>Bryopsida</taxon>
        <taxon>Dicranidae</taxon>
        <taxon>Pseudoditrichales</taxon>
        <taxon>Ditrichaceae</taxon>
        <taxon>Ceratodon</taxon>
    </lineage>
</organism>
<dbReference type="InterPro" id="IPR001245">
    <property type="entry name" value="Ser-Thr/Tyr_kinase_cat_dom"/>
</dbReference>
<dbReference type="InterPro" id="IPR001789">
    <property type="entry name" value="Sig_transdc_resp-reg_receiver"/>
</dbReference>
<dbReference type="Pfam" id="PF00072">
    <property type="entry name" value="Response_reg"/>
    <property type="match status" value="1"/>
</dbReference>
<protein>
    <submittedName>
        <fullName evidence="11">Uncharacterized protein</fullName>
    </submittedName>
</protein>
<dbReference type="PANTHER" id="PTHR43874">
    <property type="entry name" value="TWO-COMPONENT RESPONSE REGULATOR"/>
    <property type="match status" value="1"/>
</dbReference>
<dbReference type="Pfam" id="PF07714">
    <property type="entry name" value="PK_Tyr_Ser-Thr"/>
    <property type="match status" value="1"/>
</dbReference>
<dbReference type="SMART" id="SM00220">
    <property type="entry name" value="S_TKc"/>
    <property type="match status" value="1"/>
</dbReference>
<proteinExistence type="predicted"/>
<evidence type="ECO:0000259" key="9">
    <source>
        <dbReference type="PROSITE" id="PS50011"/>
    </source>
</evidence>
<dbReference type="InterPro" id="IPR008271">
    <property type="entry name" value="Ser/Thr_kinase_AS"/>
</dbReference>
<dbReference type="GO" id="GO:0005524">
    <property type="term" value="F:ATP binding"/>
    <property type="evidence" value="ECO:0007669"/>
    <property type="project" value="UniProtKB-UniRule"/>
</dbReference>
<keyword evidence="1" id="KW-0723">Serine/threonine-protein kinase</keyword>
<dbReference type="SUPFAM" id="SSF56112">
    <property type="entry name" value="Protein kinase-like (PK-like)"/>
    <property type="match status" value="1"/>
</dbReference>
<keyword evidence="6" id="KW-0902">Two-component regulatory system</keyword>
<evidence type="ECO:0000256" key="6">
    <source>
        <dbReference type="ARBA" id="ARBA00023012"/>
    </source>
</evidence>
<dbReference type="PROSITE" id="PS50011">
    <property type="entry name" value="PROTEIN_KINASE_DOM"/>
    <property type="match status" value="1"/>
</dbReference>
<dbReference type="Gene3D" id="3.40.50.2300">
    <property type="match status" value="1"/>
</dbReference>
<reference evidence="11" key="1">
    <citation type="submission" date="2020-06" db="EMBL/GenBank/DDBJ databases">
        <title>WGS assembly of Ceratodon purpureus strain R40.</title>
        <authorList>
            <person name="Carey S.B."/>
            <person name="Jenkins J."/>
            <person name="Shu S."/>
            <person name="Lovell J.T."/>
            <person name="Sreedasyam A."/>
            <person name="Maumus F."/>
            <person name="Tiley G.P."/>
            <person name="Fernandez-Pozo N."/>
            <person name="Barry K."/>
            <person name="Chen C."/>
            <person name="Wang M."/>
            <person name="Lipzen A."/>
            <person name="Daum C."/>
            <person name="Saski C.A."/>
            <person name="Payton A.C."/>
            <person name="Mcbreen J.C."/>
            <person name="Conrad R.E."/>
            <person name="Kollar L.M."/>
            <person name="Olsson S."/>
            <person name="Huttunen S."/>
            <person name="Landis J.B."/>
            <person name="Wickett N.J."/>
            <person name="Johnson M.G."/>
            <person name="Rensing S.A."/>
            <person name="Grimwood J."/>
            <person name="Schmutz J."/>
            <person name="Mcdaniel S.F."/>
        </authorList>
    </citation>
    <scope>NUCLEOTIDE SEQUENCE</scope>
    <source>
        <strain evidence="11">R40</strain>
    </source>
</reference>
<sequence length="781" mass="87735">MEVLKGILKFRKHPPTSPLVETDFLKLCQQNVNSIQTLVRSGNLLNERQCQDLLLKLFRTFHSVQELLLHCGGSTDLFRRALENLYLIFEKARILVNMCCIEDDWITKAVFQIENAKTFQEILLEVGLCYHAIYEQAKGVSDARNFQQFEDLRQSSTFKPAPVTDIDLDQVALKQKLEGLVSGNLNSPKGSDRDQNREECLARYLLMTWDCISQQYQNKEFDLSSAILCMKEIEMTTKTWGKDKFIGSGGFGGVCKTKWLGISCAKKVFHGEVIESLFLKEAGILLRLNHPNIVRFFCCGSGAEGGDYFIAMELMEMNLATLISTQSRGQTPFPYPVAVDIIVQIARAMCYLHAMGVVHRDLKPQNVVVNKLTSRHLPDYYQVKLVDFGLSKATVEVSKSNTMTGPGIGTTRYRAPEAHPDGPGRVNWFKADVYSFGCTCAHLLSLKEPFENMRLGNMYVELMNGLKPEVPATCPEKLVALLNDCWDTSPNSRPGFPEICMKLEGIRHTLMRGSSPHNEGFKEELEPASNEFIQIALEEHFATWKKHISSTDGVIDLQPALDPDRIMSVNQHEPCNHRGEDINFTWDDIKAGPLLFLEEPVTGNSRDENLLESKHSLLLSQNGARNGFVEQLYLEEGGGIMATQGGGTPPSSPDEFPAGMRVLVVDDDPICLMVLKRMLQRCNYRVTTCGKGADALSLLREDINKFDLVISDANMPDMDGFKLLELVNGLEMDVPIIMMSGNGETSAVMKGVTHGACDYLLKPVRMEEMRNIWQHVVRKKR</sequence>
<name>A0A8T0GM97_CERPU</name>
<dbReference type="SMART" id="SM00448">
    <property type="entry name" value="REC"/>
    <property type="match status" value="1"/>
</dbReference>
<feature type="domain" description="Response regulatory" evidence="10">
    <location>
        <begin position="661"/>
        <end position="777"/>
    </location>
</feature>
<dbReference type="PROSITE" id="PS00107">
    <property type="entry name" value="PROTEIN_KINASE_ATP"/>
    <property type="match status" value="1"/>
</dbReference>
<keyword evidence="2" id="KW-0808">Transferase</keyword>
<dbReference type="PROSITE" id="PS50110">
    <property type="entry name" value="RESPONSE_REGULATORY"/>
    <property type="match status" value="1"/>
</dbReference>
<keyword evidence="7" id="KW-0597">Phosphoprotein</keyword>
<evidence type="ECO:0000256" key="1">
    <source>
        <dbReference type="ARBA" id="ARBA00022527"/>
    </source>
</evidence>
<dbReference type="GO" id="GO:0004672">
    <property type="term" value="F:protein kinase activity"/>
    <property type="evidence" value="ECO:0007669"/>
    <property type="project" value="InterPro"/>
</dbReference>
<dbReference type="SUPFAM" id="SSF52172">
    <property type="entry name" value="CheY-like"/>
    <property type="match status" value="1"/>
</dbReference>
<feature type="modified residue" description="4-aspartylphosphate" evidence="7">
    <location>
        <position position="712"/>
    </location>
</feature>
<evidence type="ECO:0000256" key="8">
    <source>
        <dbReference type="PROSITE-ProRule" id="PRU10141"/>
    </source>
</evidence>
<dbReference type="CDD" id="cd17584">
    <property type="entry name" value="REC_typeB_ARR-like"/>
    <property type="match status" value="1"/>
</dbReference>
<evidence type="ECO:0000313" key="12">
    <source>
        <dbReference type="Proteomes" id="UP000822688"/>
    </source>
</evidence>